<keyword evidence="3" id="KW-1185">Reference proteome</keyword>
<evidence type="ECO:0000313" key="3">
    <source>
        <dbReference type="Proteomes" id="UP001291309"/>
    </source>
</evidence>
<reference evidence="2 3" key="1">
    <citation type="submission" date="2023-12" db="EMBL/GenBank/DDBJ databases">
        <title>the genome sequence of Hyalangium sp. s54d21.</title>
        <authorList>
            <person name="Zhang X."/>
        </authorList>
    </citation>
    <scope>NUCLEOTIDE SEQUENCE [LARGE SCALE GENOMIC DNA]</scope>
    <source>
        <strain evidence="3">s54d21</strain>
    </source>
</reference>
<accession>A0ABU5H2M8</accession>
<proteinExistence type="predicted"/>
<sequence>MDDDSDPLCSPGEVPCQKIRVGRVGGGTFSSEEVAPAFGLKTSMLWGFGPRVELGANLLALSGAKGEQGAQLAAGSGCPTRVSASSSRNFKGLDGLTEKSGDESNCRYFPPIT</sequence>
<evidence type="ECO:0000256" key="1">
    <source>
        <dbReference type="SAM" id="MobiDB-lite"/>
    </source>
</evidence>
<feature type="region of interest" description="Disordered" evidence="1">
    <location>
        <begin position="85"/>
        <end position="104"/>
    </location>
</feature>
<organism evidence="2 3">
    <name type="scientific">Hyalangium rubrum</name>
    <dbReference type="NCBI Taxonomy" id="3103134"/>
    <lineage>
        <taxon>Bacteria</taxon>
        <taxon>Pseudomonadati</taxon>
        <taxon>Myxococcota</taxon>
        <taxon>Myxococcia</taxon>
        <taxon>Myxococcales</taxon>
        <taxon>Cystobacterineae</taxon>
        <taxon>Archangiaceae</taxon>
        <taxon>Hyalangium</taxon>
    </lineage>
</organism>
<dbReference type="InterPro" id="IPR023076">
    <property type="entry name" value="HMG_CoA_Rdtase_CS"/>
</dbReference>
<protein>
    <submittedName>
        <fullName evidence="2">Uncharacterized protein</fullName>
    </submittedName>
</protein>
<dbReference type="EMBL" id="JAXIVS010000004">
    <property type="protein sequence ID" value="MDY7227362.1"/>
    <property type="molecule type" value="Genomic_DNA"/>
</dbReference>
<dbReference type="RefSeq" id="WP_321546089.1">
    <property type="nucleotide sequence ID" value="NZ_JAXIVS010000004.1"/>
</dbReference>
<gene>
    <name evidence="2" type="ORF">SYV04_13200</name>
</gene>
<evidence type="ECO:0000313" key="2">
    <source>
        <dbReference type="EMBL" id="MDY7227362.1"/>
    </source>
</evidence>
<dbReference type="PROSITE" id="PS00318">
    <property type="entry name" value="HMG_COA_REDUCTASE_2"/>
    <property type="match status" value="1"/>
</dbReference>
<comment type="caution">
    <text evidence="2">The sequence shown here is derived from an EMBL/GenBank/DDBJ whole genome shotgun (WGS) entry which is preliminary data.</text>
</comment>
<dbReference type="Proteomes" id="UP001291309">
    <property type="component" value="Unassembled WGS sequence"/>
</dbReference>
<name>A0ABU5H2M8_9BACT</name>